<evidence type="ECO:0000256" key="1">
    <source>
        <dbReference type="ARBA" id="ARBA00004141"/>
    </source>
</evidence>
<dbReference type="GO" id="GO:0005249">
    <property type="term" value="F:voltage-gated potassium channel activity"/>
    <property type="evidence" value="ECO:0007669"/>
    <property type="project" value="InterPro"/>
</dbReference>
<feature type="region of interest" description="Disordered" evidence="6">
    <location>
        <begin position="29"/>
        <end position="143"/>
    </location>
</feature>
<evidence type="ECO:0000256" key="3">
    <source>
        <dbReference type="ARBA" id="ARBA00022989"/>
    </source>
</evidence>
<feature type="transmembrane region" description="Helical" evidence="7">
    <location>
        <begin position="325"/>
        <end position="347"/>
    </location>
</feature>
<evidence type="ECO:0000256" key="7">
    <source>
        <dbReference type="SAM" id="Phobius"/>
    </source>
</evidence>
<dbReference type="Pfam" id="PF00520">
    <property type="entry name" value="Ion_trans"/>
    <property type="match status" value="1"/>
</dbReference>
<dbReference type="InterPro" id="IPR050818">
    <property type="entry name" value="KCNH_animal-type"/>
</dbReference>
<organism evidence="9 10">
    <name type="scientific">Symbiodinium pilosum</name>
    <name type="common">Dinoflagellate</name>
    <dbReference type="NCBI Taxonomy" id="2952"/>
    <lineage>
        <taxon>Eukaryota</taxon>
        <taxon>Sar</taxon>
        <taxon>Alveolata</taxon>
        <taxon>Dinophyceae</taxon>
        <taxon>Suessiales</taxon>
        <taxon>Symbiodiniaceae</taxon>
        <taxon>Symbiodinium</taxon>
    </lineage>
</organism>
<feature type="transmembrane region" description="Helical" evidence="7">
    <location>
        <begin position="378"/>
        <end position="397"/>
    </location>
</feature>
<proteinExistence type="predicted"/>
<gene>
    <name evidence="9" type="primary">Kcnh2</name>
    <name evidence="9" type="ORF">SPIL2461_LOCUS6559</name>
</gene>
<protein>
    <submittedName>
        <fullName evidence="9">Kcnh2 protein</fullName>
    </submittedName>
</protein>
<evidence type="ECO:0000313" key="9">
    <source>
        <dbReference type="EMBL" id="CAE7292050.1"/>
    </source>
</evidence>
<dbReference type="Gene3D" id="1.10.287.70">
    <property type="match status" value="1"/>
</dbReference>
<accession>A0A812N737</accession>
<dbReference type="EMBL" id="CAJNIZ010010001">
    <property type="protein sequence ID" value="CAE7292050.1"/>
    <property type="molecule type" value="Genomic_DNA"/>
</dbReference>
<feature type="compositionally biased region" description="Low complexity" evidence="6">
    <location>
        <begin position="109"/>
        <end position="120"/>
    </location>
</feature>
<dbReference type="Gene3D" id="1.10.287.630">
    <property type="entry name" value="Helix hairpin bin"/>
    <property type="match status" value="1"/>
</dbReference>
<feature type="compositionally biased region" description="Polar residues" evidence="6">
    <location>
        <begin position="129"/>
        <end position="143"/>
    </location>
</feature>
<dbReference type="InterPro" id="IPR005821">
    <property type="entry name" value="Ion_trans_dom"/>
</dbReference>
<dbReference type="AlphaFoldDB" id="A0A812N737"/>
<dbReference type="GO" id="GO:0042391">
    <property type="term" value="P:regulation of membrane potential"/>
    <property type="evidence" value="ECO:0007669"/>
    <property type="project" value="TreeGrafter"/>
</dbReference>
<keyword evidence="10" id="KW-1185">Reference proteome</keyword>
<evidence type="ECO:0000256" key="2">
    <source>
        <dbReference type="ARBA" id="ARBA00022692"/>
    </source>
</evidence>
<evidence type="ECO:0000259" key="8">
    <source>
        <dbReference type="Pfam" id="PF00520"/>
    </source>
</evidence>
<name>A0A812N737_SYMPI</name>
<feature type="transmembrane region" description="Helical" evidence="7">
    <location>
        <begin position="409"/>
        <end position="427"/>
    </location>
</feature>
<sequence length="705" mass="79892">MIDDLRLKNHQLEDSLTLASSQALQAISSRPPLRASPSKSWDLVASSTATTSAQQPARPMISGPVTPPLWLRTDGPDALCEEEAEEELETDDLQEFDAARGTSERSIRSSRGLGSRVLGSRGLGSRGLATQQSARPRTTSKQSKVIDDGIHFTVLRAHKTGMLTVQKPWFVINPDRSRLANVWKFVMSFALVFVALVTPIQVSLLEARWDGVFVVGLVVDFIFFIDLLMQFITAYATTTPYGVVWEVRVSYICKQYIKTWFLVDLITVIPFDLMALTLQVEELKDLVGIKVVRALRLIKLVRLLKSSKVLQDLEAPLSIPYQTVALVRFVFVLALTCHWLACCWAVTLSVVDESFPRWIDDIEAADLPYGVITTQSPYRIYVASFYFCAYTITSVGYGDIGPRNLLERICCSVLVLAAGLCWAYVIGEVGAITADMTAESQEFRKRMHHLNNMMSDQRLPRNLQVRVRRYFLQNRHHSLHMSRQSLLKRMSPQLQAEVSLMTNLLWLEKVSFFKSFMGYIEQQNRLGVWTTPYETCVADVARALNIAAFAQQETFHNVQVLYILSKGLVALNSRVRSIGVVWGEDFVLSDTSLIRPIACYALTYVELLSLTRDDFMQIIQRRRFTCPELFRIVRRYCVRIAVYRGILAEARRRQLEKIKAEVARAKAEEKNAKQDDKDHVRCKVQSPPALPGQIVEPYAGSSFIR</sequence>
<dbReference type="PANTHER" id="PTHR10217">
    <property type="entry name" value="VOLTAGE AND LIGAND GATED POTASSIUM CHANNEL"/>
    <property type="match status" value="1"/>
</dbReference>
<keyword evidence="3 7" id="KW-1133">Transmembrane helix</keyword>
<comment type="caution">
    <text evidence="9">The sequence shown here is derived from an EMBL/GenBank/DDBJ whole genome shotgun (WGS) entry which is preliminary data.</text>
</comment>
<feature type="transmembrane region" description="Helical" evidence="7">
    <location>
        <begin position="211"/>
        <end position="238"/>
    </location>
</feature>
<reference evidence="9" key="1">
    <citation type="submission" date="2021-02" db="EMBL/GenBank/DDBJ databases">
        <authorList>
            <person name="Dougan E. K."/>
            <person name="Rhodes N."/>
            <person name="Thang M."/>
            <person name="Chan C."/>
        </authorList>
    </citation>
    <scope>NUCLEOTIDE SEQUENCE</scope>
</reference>
<evidence type="ECO:0000256" key="4">
    <source>
        <dbReference type="ARBA" id="ARBA00023136"/>
    </source>
</evidence>
<dbReference type="InterPro" id="IPR018490">
    <property type="entry name" value="cNMP-bd_dom_sf"/>
</dbReference>
<dbReference type="GO" id="GO:0005886">
    <property type="term" value="C:plasma membrane"/>
    <property type="evidence" value="ECO:0007669"/>
    <property type="project" value="TreeGrafter"/>
</dbReference>
<dbReference type="SUPFAM" id="SSF81324">
    <property type="entry name" value="Voltage-gated potassium channels"/>
    <property type="match status" value="1"/>
</dbReference>
<keyword evidence="4 7" id="KW-0472">Membrane</keyword>
<dbReference type="OrthoDB" id="432483at2759"/>
<keyword evidence="2 7" id="KW-0812">Transmembrane</keyword>
<dbReference type="PANTHER" id="PTHR10217:SF435">
    <property type="entry name" value="POTASSIUM VOLTAGE-GATED CHANNEL PROTEIN EAG"/>
    <property type="match status" value="1"/>
</dbReference>
<evidence type="ECO:0000313" key="10">
    <source>
        <dbReference type="Proteomes" id="UP000649617"/>
    </source>
</evidence>
<feature type="domain" description="Ion transport" evidence="8">
    <location>
        <begin position="182"/>
        <end position="440"/>
    </location>
</feature>
<dbReference type="Proteomes" id="UP000649617">
    <property type="component" value="Unassembled WGS sequence"/>
</dbReference>
<dbReference type="SUPFAM" id="SSF51206">
    <property type="entry name" value="cAMP-binding domain-like"/>
    <property type="match status" value="1"/>
</dbReference>
<dbReference type="PRINTS" id="PR01463">
    <property type="entry name" value="EAGCHANLFMLY"/>
</dbReference>
<evidence type="ECO:0000256" key="5">
    <source>
        <dbReference type="SAM" id="Coils"/>
    </source>
</evidence>
<feature type="transmembrane region" description="Helical" evidence="7">
    <location>
        <begin position="185"/>
        <end position="205"/>
    </location>
</feature>
<feature type="compositionally biased region" description="Acidic residues" evidence="6">
    <location>
        <begin position="79"/>
        <end position="95"/>
    </location>
</feature>
<feature type="coiled-coil region" evidence="5">
    <location>
        <begin position="648"/>
        <end position="675"/>
    </location>
</feature>
<keyword evidence="5" id="KW-0175">Coiled coil</keyword>
<dbReference type="InterPro" id="IPR003938">
    <property type="entry name" value="K_chnl_volt-dep_EAG/ELK/ERG"/>
</dbReference>
<feature type="compositionally biased region" description="Polar residues" evidence="6">
    <location>
        <begin position="45"/>
        <end position="55"/>
    </location>
</feature>
<comment type="subcellular location">
    <subcellularLocation>
        <location evidence="1">Membrane</location>
        <topology evidence="1">Multi-pass membrane protein</topology>
    </subcellularLocation>
</comment>
<evidence type="ECO:0000256" key="6">
    <source>
        <dbReference type="SAM" id="MobiDB-lite"/>
    </source>
</evidence>